<reference evidence="3" key="1">
    <citation type="submission" date="2013-09" db="EMBL/GenBank/DDBJ databases">
        <title>The Genome Sequence of Anopheles culicifacies species A.</title>
        <authorList>
            <consortium name="The Broad Institute Genomics Platform"/>
            <person name="Neafsey D.E."/>
            <person name="Besansky N."/>
            <person name="Howell P."/>
            <person name="Walton C."/>
            <person name="Young S.K."/>
            <person name="Zeng Q."/>
            <person name="Gargeya S."/>
            <person name="Fitzgerald M."/>
            <person name="Haas B."/>
            <person name="Abouelleil A."/>
            <person name="Allen A.W."/>
            <person name="Alvarado L."/>
            <person name="Arachchi H.M."/>
            <person name="Berlin A.M."/>
            <person name="Chapman S.B."/>
            <person name="Gainer-Dewar J."/>
            <person name="Goldberg J."/>
            <person name="Griggs A."/>
            <person name="Gujja S."/>
            <person name="Hansen M."/>
            <person name="Howarth C."/>
            <person name="Imamovic A."/>
            <person name="Ireland A."/>
            <person name="Larimer J."/>
            <person name="McCowan C."/>
            <person name="Murphy C."/>
            <person name="Pearson M."/>
            <person name="Poon T.W."/>
            <person name="Priest M."/>
            <person name="Roberts A."/>
            <person name="Saif S."/>
            <person name="Shea T."/>
            <person name="Sisk P."/>
            <person name="Sykes S."/>
            <person name="Wortman J."/>
            <person name="Nusbaum C."/>
            <person name="Birren B."/>
        </authorList>
    </citation>
    <scope>NUCLEOTIDE SEQUENCE [LARGE SCALE GENOMIC DNA]</scope>
    <source>
        <strain evidence="3">A-37</strain>
    </source>
</reference>
<dbReference type="EMBL" id="AXCM01000148">
    <property type="status" value="NOT_ANNOTATED_CDS"/>
    <property type="molecule type" value="Genomic_DNA"/>
</dbReference>
<evidence type="ECO:0000313" key="2">
    <source>
        <dbReference type="EnsemblMetazoa" id="ACUA005744-PA"/>
    </source>
</evidence>
<feature type="region of interest" description="Disordered" evidence="1">
    <location>
        <begin position="161"/>
        <end position="264"/>
    </location>
</feature>
<keyword evidence="3" id="KW-1185">Reference proteome</keyword>
<dbReference type="VEuPathDB" id="VectorBase:ACUA005744"/>
<reference evidence="2" key="2">
    <citation type="submission" date="2020-05" db="UniProtKB">
        <authorList>
            <consortium name="EnsemblMetazoa"/>
        </authorList>
    </citation>
    <scope>IDENTIFICATION</scope>
    <source>
        <strain evidence="2">A-37</strain>
    </source>
</reference>
<protein>
    <submittedName>
        <fullName evidence="2">Uncharacterized protein</fullName>
    </submittedName>
</protein>
<dbReference type="EnsemblMetazoa" id="ACUA005744-RA">
    <property type="protein sequence ID" value="ACUA005744-PA"/>
    <property type="gene ID" value="ACUA005744"/>
</dbReference>
<dbReference type="Proteomes" id="UP000075883">
    <property type="component" value="Unassembled WGS sequence"/>
</dbReference>
<organism evidence="2 3">
    <name type="scientific">Anopheles culicifacies</name>
    <dbReference type="NCBI Taxonomy" id="139723"/>
    <lineage>
        <taxon>Eukaryota</taxon>
        <taxon>Metazoa</taxon>
        <taxon>Ecdysozoa</taxon>
        <taxon>Arthropoda</taxon>
        <taxon>Hexapoda</taxon>
        <taxon>Insecta</taxon>
        <taxon>Pterygota</taxon>
        <taxon>Neoptera</taxon>
        <taxon>Endopterygota</taxon>
        <taxon>Diptera</taxon>
        <taxon>Nematocera</taxon>
        <taxon>Culicoidea</taxon>
        <taxon>Culicidae</taxon>
        <taxon>Anophelinae</taxon>
        <taxon>Anopheles</taxon>
        <taxon>culicifacies species complex</taxon>
    </lineage>
</organism>
<feature type="compositionally biased region" description="Low complexity" evidence="1">
    <location>
        <begin position="183"/>
        <end position="195"/>
    </location>
</feature>
<proteinExistence type="predicted"/>
<accession>A0A182LZJ2</accession>
<sequence length="301" mass="32691">MFATISHMLADERKPQRNNLGIGTKMPQFDDSFLFDCASFERKIWKKHNLRYQPTGVVPKSAGNLNPLLDVDIQKFFQPSDDGSRLLKKAFSGYAPNSLISTETSRGQDAKQRKRAQGSLGLRRQQQVIKMNLFSGSNSATYDVFQKEQVNQRVSTVLRGQQFQHKNQMDRISDDGDASRYDSGGNFTTSNNSSNIGLTSTPISSGCNSNGNSKGGGAGSTTTSPTVGAANDQNSSNSSSGTNTTVTPGAPGSSGHKGSIRGNKLARRARSFKDDFLEKISQIRTPTNTMTSGWEMMPLKG</sequence>
<feature type="region of interest" description="Disordered" evidence="1">
    <location>
        <begin position="98"/>
        <end position="121"/>
    </location>
</feature>
<feature type="compositionally biased region" description="Basic and acidic residues" evidence="1">
    <location>
        <begin position="167"/>
        <end position="180"/>
    </location>
</feature>
<feature type="compositionally biased region" description="Low complexity" evidence="1">
    <location>
        <begin position="234"/>
        <end position="245"/>
    </location>
</feature>
<evidence type="ECO:0000313" key="3">
    <source>
        <dbReference type="Proteomes" id="UP000075883"/>
    </source>
</evidence>
<evidence type="ECO:0000256" key="1">
    <source>
        <dbReference type="SAM" id="MobiDB-lite"/>
    </source>
</evidence>
<dbReference type="AlphaFoldDB" id="A0A182LZJ2"/>
<dbReference type="STRING" id="139723.A0A182LZJ2"/>
<name>A0A182LZJ2_9DIPT</name>
<dbReference type="EMBL" id="AXCM01000149">
    <property type="status" value="NOT_ANNOTATED_CDS"/>
    <property type="molecule type" value="Genomic_DNA"/>
</dbReference>